<gene>
    <name evidence="2" type="ORF">H9982_06205</name>
</gene>
<evidence type="ECO:0008006" key="4">
    <source>
        <dbReference type="Google" id="ProtNLM"/>
    </source>
</evidence>
<feature type="transmembrane region" description="Helical" evidence="1">
    <location>
        <begin position="12"/>
        <end position="32"/>
    </location>
</feature>
<dbReference type="Proteomes" id="UP000824246">
    <property type="component" value="Unassembled WGS sequence"/>
</dbReference>
<reference evidence="2" key="2">
    <citation type="submission" date="2021-04" db="EMBL/GenBank/DDBJ databases">
        <authorList>
            <person name="Gilroy R."/>
        </authorList>
    </citation>
    <scope>NUCLEOTIDE SEQUENCE</scope>
    <source>
        <strain evidence="2">ChiHjej12B11-16260</strain>
    </source>
</reference>
<keyword evidence="1" id="KW-0472">Membrane</keyword>
<keyword evidence="1" id="KW-1133">Transmembrane helix</keyword>
<keyword evidence="1" id="KW-0812">Transmembrane</keyword>
<name>A0A9D1VS12_9BACT</name>
<evidence type="ECO:0000256" key="1">
    <source>
        <dbReference type="SAM" id="Phobius"/>
    </source>
</evidence>
<sequence>MGQKIKRTLRNWGCGLLTVIILATGGYIYWHYFFVFGSGVKSGTLNYVVLKGDIFKTYEGKLIMEGIESRTQGQLQSNSFLFSIEDEELAQKLMRMSGKTVELSYKEYHGVVPWRGYSEFIVDGILSSE</sequence>
<dbReference type="EMBL" id="DXFB01000159">
    <property type="protein sequence ID" value="HIX45796.1"/>
    <property type="molecule type" value="Genomic_DNA"/>
</dbReference>
<accession>A0A9D1VS12</accession>
<comment type="caution">
    <text evidence="2">The sequence shown here is derived from an EMBL/GenBank/DDBJ whole genome shotgun (WGS) entry which is preliminary data.</text>
</comment>
<organism evidence="2 3">
    <name type="scientific">Candidatus Barnesiella excrementipullorum</name>
    <dbReference type="NCBI Taxonomy" id="2838479"/>
    <lineage>
        <taxon>Bacteria</taxon>
        <taxon>Pseudomonadati</taxon>
        <taxon>Bacteroidota</taxon>
        <taxon>Bacteroidia</taxon>
        <taxon>Bacteroidales</taxon>
        <taxon>Barnesiellaceae</taxon>
        <taxon>Barnesiella</taxon>
    </lineage>
</organism>
<proteinExistence type="predicted"/>
<protein>
    <recommendedName>
        <fullName evidence="4">6-phosphogluconate dehydrogenase</fullName>
    </recommendedName>
</protein>
<evidence type="ECO:0000313" key="3">
    <source>
        <dbReference type="Proteomes" id="UP000824246"/>
    </source>
</evidence>
<reference evidence="2" key="1">
    <citation type="journal article" date="2021" name="PeerJ">
        <title>Extensive microbial diversity within the chicken gut microbiome revealed by metagenomics and culture.</title>
        <authorList>
            <person name="Gilroy R."/>
            <person name="Ravi A."/>
            <person name="Getino M."/>
            <person name="Pursley I."/>
            <person name="Horton D.L."/>
            <person name="Alikhan N.F."/>
            <person name="Baker D."/>
            <person name="Gharbi K."/>
            <person name="Hall N."/>
            <person name="Watson M."/>
            <person name="Adriaenssens E.M."/>
            <person name="Foster-Nyarko E."/>
            <person name="Jarju S."/>
            <person name="Secka A."/>
            <person name="Antonio M."/>
            <person name="Oren A."/>
            <person name="Chaudhuri R.R."/>
            <person name="La Ragione R."/>
            <person name="Hildebrand F."/>
            <person name="Pallen M.J."/>
        </authorList>
    </citation>
    <scope>NUCLEOTIDE SEQUENCE</scope>
    <source>
        <strain evidence="2">ChiHjej12B11-16260</strain>
    </source>
</reference>
<dbReference type="AlphaFoldDB" id="A0A9D1VS12"/>
<evidence type="ECO:0000313" key="2">
    <source>
        <dbReference type="EMBL" id="HIX45796.1"/>
    </source>
</evidence>